<dbReference type="Proteomes" id="UP000249016">
    <property type="component" value="Unassembled WGS sequence"/>
</dbReference>
<proteinExistence type="predicted"/>
<gene>
    <name evidence="1" type="ORF">HMF3257_00800</name>
</gene>
<protein>
    <submittedName>
        <fullName evidence="1">Uncharacterized protein</fullName>
    </submittedName>
</protein>
<reference evidence="1 2" key="1">
    <citation type="submission" date="2018-06" db="EMBL/GenBank/DDBJ databases">
        <title>Spirosoma sp. HMF3257 Genome sequencing and assembly.</title>
        <authorList>
            <person name="Kang H."/>
            <person name="Cha I."/>
            <person name="Kim H."/>
            <person name="Kang J."/>
            <person name="Joh K."/>
        </authorList>
    </citation>
    <scope>NUCLEOTIDE SEQUENCE [LARGE SCALE GENOMIC DNA]</scope>
    <source>
        <strain evidence="1 2">HMF3257</strain>
    </source>
</reference>
<dbReference type="AlphaFoldDB" id="A0A327NGD6"/>
<organism evidence="1 2">
    <name type="scientific">Spirosoma telluris</name>
    <dbReference type="NCBI Taxonomy" id="2183553"/>
    <lineage>
        <taxon>Bacteria</taxon>
        <taxon>Pseudomonadati</taxon>
        <taxon>Bacteroidota</taxon>
        <taxon>Cytophagia</taxon>
        <taxon>Cytophagales</taxon>
        <taxon>Cytophagaceae</taxon>
        <taxon>Spirosoma</taxon>
    </lineage>
</organism>
<name>A0A327NGD6_9BACT</name>
<dbReference type="EMBL" id="QLII01000001">
    <property type="protein sequence ID" value="RAI73339.1"/>
    <property type="molecule type" value="Genomic_DNA"/>
</dbReference>
<evidence type="ECO:0000313" key="2">
    <source>
        <dbReference type="Proteomes" id="UP000249016"/>
    </source>
</evidence>
<accession>A0A327NGD6</accession>
<keyword evidence="2" id="KW-1185">Reference proteome</keyword>
<comment type="caution">
    <text evidence="1">The sequence shown here is derived from an EMBL/GenBank/DDBJ whole genome shotgun (WGS) entry which is preliminary data.</text>
</comment>
<evidence type="ECO:0000313" key="1">
    <source>
        <dbReference type="EMBL" id="RAI73339.1"/>
    </source>
</evidence>
<sequence>MVANINATIQFRKFFQITIKLVGIVGLEEHHKIAIDWPIASRSIQQYKMRNVWFGLLYLFRALPVETVVLSQSHNSKT</sequence>